<accession>K0CIP4</accession>
<dbReference type="PANTHER" id="PTHR32305:SF15">
    <property type="entry name" value="PROTEIN RHSA-RELATED"/>
    <property type="match status" value="1"/>
</dbReference>
<dbReference type="Gene3D" id="2.180.10.10">
    <property type="entry name" value="RHS repeat-associated core"/>
    <property type="match status" value="2"/>
</dbReference>
<dbReference type="InterPro" id="IPR056823">
    <property type="entry name" value="TEN-like_YD-shell"/>
</dbReference>
<dbReference type="NCBIfam" id="TIGR01643">
    <property type="entry name" value="YD_repeat_2x"/>
    <property type="match status" value="3"/>
</dbReference>
<dbReference type="InterPro" id="IPR006530">
    <property type="entry name" value="YD"/>
</dbReference>
<keyword evidence="6" id="KW-1185">Reference proteome</keyword>
<dbReference type="InterPro" id="IPR003615">
    <property type="entry name" value="HNH_nuc"/>
</dbReference>
<reference evidence="5 6" key="1">
    <citation type="journal article" date="2012" name="J. Bacteriol.">
        <title>Complete genome sequence of Alcanivorax dieselolei type strain B5.</title>
        <authorList>
            <person name="Lai Q."/>
            <person name="Li W."/>
            <person name="Shao Z."/>
        </authorList>
    </citation>
    <scope>NUCLEOTIDE SEQUENCE [LARGE SCALE GENOMIC DNA]</scope>
    <source>
        <strain evidence="6">DSM 16502 / CGMCC 1.3690 / B-5</strain>
    </source>
</reference>
<keyword evidence="1" id="KW-0677">Repeat</keyword>
<gene>
    <name evidence="5" type="ordered locus">B5T_03179</name>
</gene>
<dbReference type="KEGG" id="adi:B5T_03179"/>
<evidence type="ECO:0000259" key="4">
    <source>
        <dbReference type="Pfam" id="PF25023"/>
    </source>
</evidence>
<dbReference type="NCBIfam" id="TIGR03696">
    <property type="entry name" value="Rhs_assc_core"/>
    <property type="match status" value="1"/>
</dbReference>
<dbReference type="PANTHER" id="PTHR32305">
    <property type="match status" value="1"/>
</dbReference>
<dbReference type="RefSeq" id="WP_014995508.1">
    <property type="nucleotide sequence ID" value="NC_018691.1"/>
</dbReference>
<feature type="compositionally biased region" description="Basic and acidic residues" evidence="2">
    <location>
        <begin position="1358"/>
        <end position="1371"/>
    </location>
</feature>
<evidence type="ECO:0000259" key="3">
    <source>
        <dbReference type="Pfam" id="PF20148"/>
    </source>
</evidence>
<dbReference type="STRING" id="930169.B5T_03179"/>
<dbReference type="PATRIC" id="fig|930169.3.peg.3136"/>
<evidence type="ECO:0000256" key="2">
    <source>
        <dbReference type="SAM" id="MobiDB-lite"/>
    </source>
</evidence>
<dbReference type="Pfam" id="PF05593">
    <property type="entry name" value="RHS_repeat"/>
    <property type="match status" value="1"/>
</dbReference>
<organism evidence="5 6">
    <name type="scientific">Alcanivorax dieselolei (strain DSM 16502 / CGMCC 1.3690 / MCCC 1A00001 / B-5)</name>
    <name type="common">Alloalcanivorax dieselolei</name>
    <dbReference type="NCBI Taxonomy" id="930169"/>
    <lineage>
        <taxon>Bacteria</taxon>
        <taxon>Pseudomonadati</taxon>
        <taxon>Pseudomonadota</taxon>
        <taxon>Gammaproteobacteria</taxon>
        <taxon>Oceanospirillales</taxon>
        <taxon>Alcanivoracaceae</taxon>
        <taxon>Alloalcanivorax</taxon>
    </lineage>
</organism>
<feature type="domain" description="DUF6531" evidence="3">
    <location>
        <begin position="47"/>
        <end position="104"/>
    </location>
</feature>
<sequence>MKCSQKNPLRGLLGVLAVFIGLGSMPGYSLADIPGFPPSIYTLNDKGVDLRTGAFVYQSEDAGIGGDDGRLNLKRQFNSEFMDYKGPFGYGTSHNFDIKISIGEYEGKDVAVVTQGFVSDILDKQSDHYYVSQKDPGVTLRTIGGTGSNEERVAIYTLKDGTEYRFEKVKELHVMAWGLIACGETDCGYLASITKPNGETLHFEYDHFTRADTDNPYGFGFRRLKRVTSTRGFELFFQYTCDPSDPGICVPGGSRAVLITRAHVYNWGQGSNCYMTAQCSPQGRPLWDGEVKYTYSLDAPTLVHYTVDNVRRSYTYDGRNRITAVKAAGQNAPSLWSIAYSGDKVARVSDGESRAWSYAFSGGTSTETDPSGATVSMVFEDKKRPVSQTDQRGNTTEYSYDEHDRLTGIVSPEGNQKRFTYDARSNVTKVETLPRPGAGGDTLTETAAYPASCTDANRKICNKPTWTENAKGARTNYTYANAHGGVVTITAPADASGTRPRVTHQYAARSATGYDSGTKSVSPLPPIYRVIKKTETVGSGQSRVTTYEYDGGAGFWKNLNLTAVTVSGGGVSSKRQFTYDYHGNRLTEDGPLAGSGDTSYYQYDAEGRVLLEVGPANASGSRSAQQYQYNADGWLLEHRLEMASADGNGFSALMAATFSYNGAGDLISEEGFNGNTDYSHDNAGRLQCKALRTTSAGGNACVASVSSVVSDQVSRYQYDAAGNLVAERRGVSVSGVEQEYVRYTYNKNNETTSIRDAAGNRSVYKRDGFGRLARITFPGPNQPGQTNASDYIAYTYDALGQVVTERRRDGSTVTYQYDALGRRIAKSYSSDSGFNVRYAYNHLGDVTEAYFANDTSRKITYTYDGLGRLTATSDWIGSVNYAYDPAGNRTRMAISGADAFDFLYDAASNLTSVRSASSELVGIDHDGLNRRREITRKNGIYTGFEYNTAGNLSFLEQGGFAEADNNVAQSFSYYRLGQLQKETLSNPAYEWPGPGASGTETFQYNGLNQQVSQGVEYDARGNVKKAAGATYLYTPDNQLASINAGTTSKIELVYGPLGQLREINSDDQSRRFLYDGPDLIAEWDGQGALLNTYAHGEGYDNPLVTCLGGVCDFPEWFHADRLGSVVGISDDCGYADLYPYGPYGESSVFTEENGPRFGYTGQIVLREAGLYHYKSRVYSPTLGRFLQPDTIGYEGGLNLYSYVGSDPINKTDPTGEIPLETVWDIANIGLGITSFTDNLFNGNYLGALLDGGGIIVDTAAAALPYVPGGAATLIQGGRKGAANFDIVGGGADEVAEGAFSWINKERYTTNPKLRKDWEQQMGQPWPKDARTGRNQDVSHEIPLADGGPDHVTNVKPRPRSEHMQRHRDAGDFSRWSKRRKR</sequence>
<dbReference type="EMBL" id="CP003466">
    <property type="protein sequence ID" value="AFT71446.1"/>
    <property type="molecule type" value="Genomic_DNA"/>
</dbReference>
<dbReference type="Proteomes" id="UP000006286">
    <property type="component" value="Chromosome"/>
</dbReference>
<protein>
    <submittedName>
        <fullName evidence="5">YD repeat protein</fullName>
    </submittedName>
</protein>
<evidence type="ECO:0000313" key="5">
    <source>
        <dbReference type="EMBL" id="AFT71446.1"/>
    </source>
</evidence>
<name>K0CIP4_ALCDB</name>
<feature type="region of interest" description="Disordered" evidence="2">
    <location>
        <begin position="1313"/>
        <end position="1381"/>
    </location>
</feature>
<proteinExistence type="predicted"/>
<dbReference type="InterPro" id="IPR050708">
    <property type="entry name" value="T6SS_VgrG/RHS"/>
</dbReference>
<feature type="domain" description="Teneurin-like YD-shell" evidence="4">
    <location>
        <begin position="712"/>
        <end position="842"/>
    </location>
</feature>
<dbReference type="InterPro" id="IPR045351">
    <property type="entry name" value="DUF6531"/>
</dbReference>
<evidence type="ECO:0000313" key="6">
    <source>
        <dbReference type="Proteomes" id="UP000006286"/>
    </source>
</evidence>
<dbReference type="HOGENOM" id="CLU_003893_0_0_6"/>
<dbReference type="OrthoDB" id="9815414at2"/>
<dbReference type="InterPro" id="IPR022385">
    <property type="entry name" value="Rhs_assc_core"/>
</dbReference>
<dbReference type="Pfam" id="PF20148">
    <property type="entry name" value="DUF6531"/>
    <property type="match status" value="1"/>
</dbReference>
<dbReference type="Pfam" id="PF25023">
    <property type="entry name" value="TEN_YD-shell"/>
    <property type="match status" value="1"/>
</dbReference>
<dbReference type="CDD" id="cd00085">
    <property type="entry name" value="HNHc"/>
    <property type="match status" value="1"/>
</dbReference>
<dbReference type="InterPro" id="IPR031325">
    <property type="entry name" value="RHS_repeat"/>
</dbReference>
<evidence type="ECO:0000256" key="1">
    <source>
        <dbReference type="ARBA" id="ARBA00022737"/>
    </source>
</evidence>
<dbReference type="eggNOG" id="COG3209">
    <property type="taxonomic scope" value="Bacteria"/>
</dbReference>
<feature type="compositionally biased region" description="Basic and acidic residues" evidence="2">
    <location>
        <begin position="1327"/>
        <end position="1339"/>
    </location>
</feature>